<dbReference type="InterPro" id="IPR027385">
    <property type="entry name" value="Beta-barrel_OMP"/>
</dbReference>
<dbReference type="PATRIC" id="fig|685782.3.peg.496"/>
<dbReference type="eggNOG" id="COG3637">
    <property type="taxonomic scope" value="Bacteria"/>
</dbReference>
<dbReference type="InterPro" id="IPR051692">
    <property type="entry name" value="OMP-like"/>
</dbReference>
<evidence type="ECO:0000259" key="7">
    <source>
        <dbReference type="Pfam" id="PF13505"/>
    </source>
</evidence>
<dbReference type="EMBL" id="AHPK01000002">
    <property type="protein sequence ID" value="KEC57053.1"/>
    <property type="molecule type" value="Genomic_DNA"/>
</dbReference>
<evidence type="ECO:0000256" key="4">
    <source>
        <dbReference type="ARBA" id="ARBA00023237"/>
    </source>
</evidence>
<dbReference type="AlphaFoldDB" id="E6YMI2"/>
<dbReference type="SUPFAM" id="SSF56925">
    <property type="entry name" value="OMPA-like"/>
    <property type="match status" value="1"/>
</dbReference>
<feature type="chain" id="PRO_5015090282" evidence="6">
    <location>
        <begin position="20"/>
        <end position="267"/>
    </location>
</feature>
<protein>
    <submittedName>
        <fullName evidence="8">Hemin binding protein D</fullName>
    </submittedName>
</protein>
<evidence type="ECO:0000256" key="2">
    <source>
        <dbReference type="ARBA" id="ARBA00022729"/>
    </source>
</evidence>
<dbReference type="HOGENOM" id="CLU_037100_4_2_5"/>
<reference evidence="8" key="1">
    <citation type="journal article" date="2011" name="PLoS Genet.">
        <title>Parallel evolution of a type IV secretion system in radiating lineages of the host-restricted bacterial pathogen Bartonella.</title>
        <authorList>
            <person name="Engel P."/>
            <person name="Salzburger W."/>
            <person name="Liesch M."/>
            <person name="Chang C.C."/>
            <person name="Maruyama S."/>
            <person name="Lanz C."/>
            <person name="Calteau A."/>
            <person name="Lajus A."/>
            <person name="Medigue C."/>
            <person name="Schuster S.C."/>
            <person name="Dehio C."/>
        </authorList>
    </citation>
    <scope>NUCLEOTIDE SEQUENCE</scope>
    <source>
        <strain evidence="8">ATCC BAA-1498</strain>
    </source>
</reference>
<dbReference type="EMBL" id="FN645459">
    <property type="protein sequence ID" value="CBI78084.1"/>
    <property type="molecule type" value="Genomic_DNA"/>
</dbReference>
<gene>
    <name evidence="8" type="primary">hbpD</name>
    <name evidence="8" type="ORF">BARRO_50433</name>
    <name evidence="9" type="ORF">O99_00475</name>
</gene>
<keyword evidence="4" id="KW-0998">Cell outer membrane</keyword>
<sequence>MKYLTASVFTLFSISIVQATDFVIPYQSYTASPVVLSSTFSWTGFYFGGKIGVFSGQSTSSFIDSNNVKHNIIFQNQSSPKLSGVVGGLYTGLNININNGFVLGFDTDINWSGAKDTKVIDIIASLKADNNKKSQIDFDIKQSLQQKWLSAIRGRIGFSFDRVMPYIAGGISVTKLQSTYLKFFVPSKNNSLTRSSLEKTPPVLSTSNSKIMNGYTIGGGLDFAITDNFILRAEYNYSDFGKKEFVNNNMNVSYKSNAFYFGVACKF</sequence>
<feature type="domain" description="Outer membrane protein beta-barrel" evidence="7">
    <location>
        <begin position="41"/>
        <end position="267"/>
    </location>
</feature>
<evidence type="ECO:0000256" key="3">
    <source>
        <dbReference type="ARBA" id="ARBA00023136"/>
    </source>
</evidence>
<proteinExistence type="inferred from homology"/>
<evidence type="ECO:0000256" key="6">
    <source>
        <dbReference type="SAM" id="SignalP"/>
    </source>
</evidence>
<dbReference type="RefSeq" id="WP_035006142.1">
    <property type="nucleotide sequence ID" value="NZ_KL407337.1"/>
</dbReference>
<dbReference type="PANTHER" id="PTHR34001:SF3">
    <property type="entry name" value="BLL7405 PROTEIN"/>
    <property type="match status" value="1"/>
</dbReference>
<dbReference type="Gene3D" id="2.40.160.20">
    <property type="match status" value="1"/>
</dbReference>
<dbReference type="InterPro" id="IPR011250">
    <property type="entry name" value="OMP/PagP_B-barrel"/>
</dbReference>
<evidence type="ECO:0000313" key="8">
    <source>
        <dbReference type="EMBL" id="CBI78084.1"/>
    </source>
</evidence>
<comment type="subcellular location">
    <subcellularLocation>
        <location evidence="1">Cell outer membrane</location>
    </subcellularLocation>
</comment>
<feature type="signal peptide" evidence="6">
    <location>
        <begin position="1"/>
        <end position="19"/>
    </location>
</feature>
<keyword evidence="3" id="KW-0472">Membrane</keyword>
<reference evidence="9 10" key="2">
    <citation type="submission" date="2012-04" db="EMBL/GenBank/DDBJ databases">
        <title>The Genome Sequence of Bartonella rochalimae BMGH.</title>
        <authorList>
            <consortium name="The Broad Institute Genome Sequencing Platform"/>
            <consortium name="The Broad Institute Genome Sequencing Center for Infectious Disease"/>
            <person name="Feldgarden M."/>
            <person name="Kirby J."/>
            <person name="Kosoy M."/>
            <person name="Birtles R."/>
            <person name="Probert W.S."/>
            <person name="Chiaraviglio L."/>
            <person name="Walker B."/>
            <person name="Young S.K."/>
            <person name="Zeng Q."/>
            <person name="Gargeya S."/>
            <person name="Fitzgerald M."/>
            <person name="Haas B."/>
            <person name="Abouelleil A."/>
            <person name="Alvarado L."/>
            <person name="Arachchi H.M."/>
            <person name="Berlin A.M."/>
            <person name="Chapman S.B."/>
            <person name="Goldberg J."/>
            <person name="Griggs A."/>
            <person name="Gujja S."/>
            <person name="Hansen M."/>
            <person name="Howarth C."/>
            <person name="Imamovic A."/>
            <person name="Larimer J."/>
            <person name="McCowen C."/>
            <person name="Montmayeur A."/>
            <person name="Murphy C."/>
            <person name="Neiman D."/>
            <person name="Pearson M."/>
            <person name="Priest M."/>
            <person name="Roberts A."/>
            <person name="Saif S."/>
            <person name="Shea T."/>
            <person name="Sisk P."/>
            <person name="Sykes S."/>
            <person name="Wortman J."/>
            <person name="Nusbaum C."/>
            <person name="Birren B."/>
        </authorList>
    </citation>
    <scope>NUCLEOTIDE SEQUENCE [LARGE SCALE GENOMIC DNA]</scope>
    <source>
        <strain evidence="9 10">ATCC BAA-1498</strain>
    </source>
</reference>
<dbReference type="GO" id="GO:0009279">
    <property type="term" value="C:cell outer membrane"/>
    <property type="evidence" value="ECO:0007669"/>
    <property type="project" value="UniProtKB-SubCell"/>
</dbReference>
<keyword evidence="2 6" id="KW-0732">Signal</keyword>
<dbReference type="Proteomes" id="UP000027336">
    <property type="component" value="Unassembled WGS sequence"/>
</dbReference>
<keyword evidence="10" id="KW-1185">Reference proteome</keyword>
<evidence type="ECO:0000256" key="1">
    <source>
        <dbReference type="ARBA" id="ARBA00004442"/>
    </source>
</evidence>
<accession>E6YMI2</accession>
<dbReference type="PANTHER" id="PTHR34001">
    <property type="entry name" value="BLL7405 PROTEIN"/>
    <property type="match status" value="1"/>
</dbReference>
<evidence type="ECO:0000256" key="5">
    <source>
        <dbReference type="ARBA" id="ARBA00038306"/>
    </source>
</evidence>
<dbReference type="Pfam" id="PF13505">
    <property type="entry name" value="OMP_b-brl"/>
    <property type="match status" value="1"/>
</dbReference>
<evidence type="ECO:0000313" key="10">
    <source>
        <dbReference type="Proteomes" id="UP000027336"/>
    </source>
</evidence>
<comment type="similarity">
    <text evidence="5">Belongs to the Omp25/RopB family.</text>
</comment>
<organism evidence="8">
    <name type="scientific">Bartonella rochalimae ATCC BAA-1498</name>
    <dbReference type="NCBI Taxonomy" id="685782"/>
    <lineage>
        <taxon>Bacteria</taxon>
        <taxon>Pseudomonadati</taxon>
        <taxon>Pseudomonadota</taxon>
        <taxon>Alphaproteobacteria</taxon>
        <taxon>Hyphomicrobiales</taxon>
        <taxon>Bartonellaceae</taxon>
        <taxon>Bartonella</taxon>
    </lineage>
</organism>
<name>E6YMI2_9HYPH</name>
<evidence type="ECO:0000313" key="9">
    <source>
        <dbReference type="EMBL" id="KEC57053.1"/>
    </source>
</evidence>